<keyword evidence="4" id="KW-0067">ATP-binding</keyword>
<organism evidence="8 9">
    <name type="scientific">Smittium simulii</name>
    <dbReference type="NCBI Taxonomy" id="133385"/>
    <lineage>
        <taxon>Eukaryota</taxon>
        <taxon>Fungi</taxon>
        <taxon>Fungi incertae sedis</taxon>
        <taxon>Zoopagomycota</taxon>
        <taxon>Kickxellomycotina</taxon>
        <taxon>Harpellomycetes</taxon>
        <taxon>Harpellales</taxon>
        <taxon>Legeriomycetaceae</taxon>
        <taxon>Smittium</taxon>
    </lineage>
</organism>
<dbReference type="GO" id="GO:0031124">
    <property type="term" value="P:mRNA 3'-end processing"/>
    <property type="evidence" value="ECO:0007669"/>
    <property type="project" value="InterPro"/>
</dbReference>
<dbReference type="Gene3D" id="2.40.30.330">
    <property type="entry name" value="Pre-mRNA cleavage complex subunit Clp1, C-terminal domain"/>
    <property type="match status" value="1"/>
</dbReference>
<dbReference type="GO" id="GO:0005524">
    <property type="term" value="F:ATP binding"/>
    <property type="evidence" value="ECO:0007669"/>
    <property type="project" value="UniProtKB-KW"/>
</dbReference>
<dbReference type="Gene3D" id="3.40.50.300">
    <property type="entry name" value="P-loop containing nucleotide triphosphate hydrolases"/>
    <property type="match status" value="1"/>
</dbReference>
<evidence type="ECO:0000256" key="4">
    <source>
        <dbReference type="ARBA" id="ARBA00022840"/>
    </source>
</evidence>
<dbReference type="InterPro" id="IPR038239">
    <property type="entry name" value="Clp1_N_sf"/>
</dbReference>
<feature type="domain" description="Clp1 C-terminal" evidence="5">
    <location>
        <begin position="322"/>
        <end position="425"/>
    </location>
</feature>
<dbReference type="GO" id="GO:0005634">
    <property type="term" value="C:nucleus"/>
    <property type="evidence" value="ECO:0007669"/>
    <property type="project" value="TreeGrafter"/>
</dbReference>
<evidence type="ECO:0000256" key="1">
    <source>
        <dbReference type="ARBA" id="ARBA00018706"/>
    </source>
</evidence>
<dbReference type="OrthoDB" id="258143at2759"/>
<dbReference type="PANTHER" id="PTHR12755:SF6">
    <property type="entry name" value="POLYRIBONUCLEOTIDE 5'-HYDROXYL-KINASE CLP1"/>
    <property type="match status" value="1"/>
</dbReference>
<reference evidence="8 9" key="1">
    <citation type="journal article" date="2018" name="MBio">
        <title>Comparative Genomics Reveals the Core Gene Toolbox for the Fungus-Insect Symbiosis.</title>
        <authorList>
            <person name="Wang Y."/>
            <person name="Stata M."/>
            <person name="Wang W."/>
            <person name="Stajich J.E."/>
            <person name="White M.M."/>
            <person name="Moncalvo J.M."/>
        </authorList>
    </citation>
    <scope>NUCLEOTIDE SEQUENCE [LARGE SCALE GENOMIC DNA]</scope>
    <source>
        <strain evidence="8 9">SWE-8-4</strain>
    </source>
</reference>
<dbReference type="InterPro" id="IPR032319">
    <property type="entry name" value="CLP1_P"/>
</dbReference>
<dbReference type="Pfam" id="PF16573">
    <property type="entry name" value="CLP1_N"/>
    <property type="match status" value="1"/>
</dbReference>
<keyword evidence="9" id="KW-1185">Reference proteome</keyword>
<dbReference type="EMBL" id="MBFR01000192">
    <property type="protein sequence ID" value="PVU91616.1"/>
    <property type="molecule type" value="Genomic_DNA"/>
</dbReference>
<comment type="caution">
    <text evidence="8">The sequence shown here is derived from an EMBL/GenBank/DDBJ whole genome shotgun (WGS) entry which is preliminary data.</text>
</comment>
<dbReference type="InterPro" id="IPR027417">
    <property type="entry name" value="P-loop_NTPase"/>
</dbReference>
<evidence type="ECO:0000259" key="7">
    <source>
        <dbReference type="Pfam" id="PF16575"/>
    </source>
</evidence>
<dbReference type="GO" id="GO:0051731">
    <property type="term" value="F:polynucleotide 5'-hydroxyl-kinase activity"/>
    <property type="evidence" value="ECO:0007669"/>
    <property type="project" value="InterPro"/>
</dbReference>
<evidence type="ECO:0000256" key="2">
    <source>
        <dbReference type="ARBA" id="ARBA00019824"/>
    </source>
</evidence>
<dbReference type="Pfam" id="PF16575">
    <property type="entry name" value="CLP1_P"/>
    <property type="match status" value="1"/>
</dbReference>
<keyword evidence="3" id="KW-0547">Nucleotide-binding</keyword>
<sequence>MPEYNQERKTIILKPFNELRVEVDFGKKYFVKLKTGFAELFGAELGKQNEYEFSGNKFAIFSYEGCELEISHCSSEYTASTTPMNSYMNLHLALQNRRNLAKKNNQIGPRLLVLGSSDSGKSTLCRILANYAIRSFEAPIVINLDPANGMVTVPGTISATKFSHTINPIDGFMSHGVVNSSGLIDQPLVFYYGYNSVSEYPALFKSVVNNLAKILFKQLELNPKEKESGFIIDTFGNINPSDYHIVDNIISSLQVDTILVVGNEKLYNDFTKKYQDNSLISIASVQKSGGVVNCDLRFLKNIQNDIIKKYFHGCDSEKLQSFSTALRISETGLFKIGQDSLAPSSTLPLGETRKVSETQISQVTIDERVQHMIIGVSQLDLPEATKSEKNAAIKQEPDLNELPLLEYNVQEESVLASPILGFLNV</sequence>
<proteinExistence type="predicted"/>
<dbReference type="Proteomes" id="UP000245383">
    <property type="component" value="Unassembled WGS sequence"/>
</dbReference>
<feature type="domain" description="Clp1 P-loop" evidence="7">
    <location>
        <begin position="115"/>
        <end position="313"/>
    </location>
</feature>
<protein>
    <recommendedName>
        <fullName evidence="2">Polynucleotide 5'-hydroxyl-kinase GRC3</fullName>
    </recommendedName>
    <alternativeName>
        <fullName evidence="1">Polynucleotide 5'-hydroxyl-kinase grc3</fullName>
    </alternativeName>
</protein>
<dbReference type="Gene3D" id="2.60.120.1030">
    <property type="entry name" value="Clp1, DNA binding domain"/>
    <property type="match status" value="1"/>
</dbReference>
<accession>A0A2T9YGZ1</accession>
<dbReference type="GO" id="GO:0006388">
    <property type="term" value="P:tRNA splicing, via endonucleolytic cleavage and ligation"/>
    <property type="evidence" value="ECO:0007669"/>
    <property type="project" value="TreeGrafter"/>
</dbReference>
<evidence type="ECO:0000313" key="9">
    <source>
        <dbReference type="Proteomes" id="UP000245383"/>
    </source>
</evidence>
<evidence type="ECO:0000259" key="6">
    <source>
        <dbReference type="Pfam" id="PF16573"/>
    </source>
</evidence>
<evidence type="ECO:0000259" key="5">
    <source>
        <dbReference type="Pfam" id="PF06807"/>
    </source>
</evidence>
<feature type="domain" description="Clp1 N-terminal" evidence="6">
    <location>
        <begin position="13"/>
        <end position="100"/>
    </location>
</feature>
<dbReference type="PANTHER" id="PTHR12755">
    <property type="entry name" value="CLEAVAGE/POLYADENYLATION FACTOR IA SUBUNIT CLP1P"/>
    <property type="match status" value="1"/>
</dbReference>
<name>A0A2T9YGZ1_9FUNG</name>
<dbReference type="InterPro" id="IPR038238">
    <property type="entry name" value="Clp1_C_sf"/>
</dbReference>
<dbReference type="InterPro" id="IPR010655">
    <property type="entry name" value="Clp1_C"/>
</dbReference>
<evidence type="ECO:0000256" key="3">
    <source>
        <dbReference type="ARBA" id="ARBA00022741"/>
    </source>
</evidence>
<gene>
    <name evidence="8" type="ORF">BB561_004299</name>
</gene>
<dbReference type="AlphaFoldDB" id="A0A2T9YGZ1"/>
<dbReference type="SUPFAM" id="SSF52540">
    <property type="entry name" value="P-loop containing nucleoside triphosphate hydrolases"/>
    <property type="match status" value="1"/>
</dbReference>
<dbReference type="InterPro" id="IPR032324">
    <property type="entry name" value="Clp1_N"/>
</dbReference>
<evidence type="ECO:0000313" key="8">
    <source>
        <dbReference type="EMBL" id="PVU91616.1"/>
    </source>
</evidence>
<dbReference type="InterPro" id="IPR045116">
    <property type="entry name" value="Clp1/Grc3"/>
</dbReference>
<dbReference type="STRING" id="133385.A0A2T9YGZ1"/>
<dbReference type="Pfam" id="PF06807">
    <property type="entry name" value="Clp1"/>
    <property type="match status" value="1"/>
</dbReference>